<accession>A0A873WI87</accession>
<evidence type="ECO:0000313" key="2">
    <source>
        <dbReference type="EMBL" id="QPB09186.1"/>
    </source>
</evidence>
<gene>
    <name evidence="2" type="ORF">CPT_Miami_091</name>
</gene>
<reference evidence="2 3" key="1">
    <citation type="submission" date="2020-07" db="EMBL/GenBank/DDBJ databases">
        <title>Complete genome sequence of Klebsiella pneumoniae phage Miami.</title>
        <authorList>
            <person name="Mora D.A."/>
            <person name="Lessor L."/>
            <person name="Gill J."/>
            <person name="Liu M."/>
        </authorList>
    </citation>
    <scope>NUCLEOTIDE SEQUENCE [LARGE SCALE GENOMIC DNA]</scope>
</reference>
<organism evidence="2 3">
    <name type="scientific">Klebsiella phage Miami</name>
    <dbReference type="NCBI Taxonomy" id="2767581"/>
    <lineage>
        <taxon>Viruses</taxon>
        <taxon>Duplodnaviria</taxon>
        <taxon>Heunggongvirae</taxon>
        <taxon>Uroviricota</taxon>
        <taxon>Caudoviricetes</taxon>
        <taxon>Chimalliviridae</taxon>
        <taxon>Miamivirus</taxon>
        <taxon>Miamivirus miami</taxon>
    </lineage>
</organism>
<proteinExistence type="predicted"/>
<evidence type="ECO:0000256" key="1">
    <source>
        <dbReference type="SAM" id="Phobius"/>
    </source>
</evidence>
<keyword evidence="1" id="KW-0812">Transmembrane</keyword>
<dbReference type="Proteomes" id="UP000662782">
    <property type="component" value="Segment"/>
</dbReference>
<keyword evidence="1" id="KW-1133">Transmembrane helix</keyword>
<keyword evidence="3" id="KW-1185">Reference proteome</keyword>
<sequence>MSTFLLVVSGWFALSVICVAGYSFVREGWKKEDLSWSEFIKQSTICANVIKDKAAHKPHDVTLADFLSSEEVKPWLKGFDYDVEEKTDSYVITLRTPSHARDFLLPRQLFPNAA</sequence>
<feature type="transmembrane region" description="Helical" evidence="1">
    <location>
        <begin position="6"/>
        <end position="25"/>
    </location>
</feature>
<name>A0A873WI87_9CAUD</name>
<keyword evidence="1" id="KW-0472">Membrane</keyword>
<dbReference type="EMBL" id="MT701590">
    <property type="protein sequence ID" value="QPB09186.1"/>
    <property type="molecule type" value="Genomic_DNA"/>
</dbReference>
<protein>
    <submittedName>
        <fullName evidence="2">Uncharacterized protein</fullName>
    </submittedName>
</protein>
<evidence type="ECO:0000313" key="3">
    <source>
        <dbReference type="Proteomes" id="UP000662782"/>
    </source>
</evidence>